<organism evidence="2 3">
    <name type="scientific">Burkholderia mallei (strain ATCC 23344)</name>
    <dbReference type="NCBI Taxonomy" id="243160"/>
    <lineage>
        <taxon>Bacteria</taxon>
        <taxon>Pseudomonadati</taxon>
        <taxon>Pseudomonadota</taxon>
        <taxon>Betaproteobacteria</taxon>
        <taxon>Burkholderiales</taxon>
        <taxon>Burkholderiaceae</taxon>
        <taxon>Burkholderia</taxon>
        <taxon>pseudomallei group</taxon>
    </lineage>
</organism>
<dbReference type="AlphaFoldDB" id="A0A0H2XF89"/>
<dbReference type="Proteomes" id="UP000006693">
    <property type="component" value="Chromosome 2"/>
</dbReference>
<dbReference type="EMBL" id="CP000011">
    <property type="protein sequence ID" value="AAY59236.1"/>
    <property type="molecule type" value="Genomic_DNA"/>
</dbReference>
<gene>
    <name evidence="2" type="ordered locus">BMAA1560</name>
</gene>
<dbReference type="KEGG" id="bma:BMAA1560"/>
<reference evidence="2 3" key="1">
    <citation type="journal article" date="2004" name="Proc. Natl. Acad. Sci. U.S.A.">
        <title>Structural flexibility in the Burkholderia mallei genome.</title>
        <authorList>
            <person name="Nierman W.C."/>
            <person name="DeShazer D."/>
            <person name="Kim H.S."/>
            <person name="Tettelin H."/>
            <person name="Nelson K.E."/>
            <person name="Feldblyum T."/>
            <person name="Ulrich R.L."/>
            <person name="Ronning C.M."/>
            <person name="Brinkac L.M."/>
            <person name="Daugherty S.C."/>
            <person name="Davidsen T.D."/>
            <person name="Deboy R.T."/>
            <person name="Dimitrov G."/>
            <person name="Dodson R.J."/>
            <person name="Durkin A.S."/>
            <person name="Gwinn M.L."/>
            <person name="Haft D.H."/>
            <person name="Khouri H."/>
            <person name="Kolonay J.F."/>
            <person name="Madupu R."/>
            <person name="Mohammoud Y."/>
            <person name="Nelson W.C."/>
            <person name="Radune D."/>
            <person name="Romero C.M."/>
            <person name="Sarria S."/>
            <person name="Selengut J."/>
            <person name="Shamblin C."/>
            <person name="Sullivan S.A."/>
            <person name="White O."/>
            <person name="Yu Y."/>
            <person name="Zafar N."/>
            <person name="Zhou L."/>
            <person name="Fraser C.M."/>
        </authorList>
    </citation>
    <scope>NUCLEOTIDE SEQUENCE [LARGE SCALE GENOMIC DNA]</scope>
    <source>
        <strain evidence="2 3">ATCC 23344</strain>
    </source>
</reference>
<dbReference type="HOGENOM" id="CLU_3306086_0_0_4"/>
<protein>
    <submittedName>
        <fullName evidence="2">Uncharacterized protein</fullName>
    </submittedName>
</protein>
<name>A0A0H2XF89_BURMA</name>
<feature type="compositionally biased region" description="Basic residues" evidence="1">
    <location>
        <begin position="7"/>
        <end position="20"/>
    </location>
</feature>
<proteinExistence type="predicted"/>
<feature type="region of interest" description="Disordered" evidence="1">
    <location>
        <begin position="1"/>
        <end position="39"/>
    </location>
</feature>
<sequence>MPFRYRDLRRRMSRVAHGRTPRTETHRCGASRRAMSAGV</sequence>
<evidence type="ECO:0000313" key="3">
    <source>
        <dbReference type="Proteomes" id="UP000006693"/>
    </source>
</evidence>
<evidence type="ECO:0000256" key="1">
    <source>
        <dbReference type="SAM" id="MobiDB-lite"/>
    </source>
</evidence>
<evidence type="ECO:0000313" key="2">
    <source>
        <dbReference type="EMBL" id="AAY59236.1"/>
    </source>
</evidence>
<keyword evidence="3" id="KW-1185">Reference proteome</keyword>
<accession>A0A0H2XF89</accession>